<dbReference type="SUPFAM" id="SSF69318">
    <property type="entry name" value="Integrin alpha N-terminal domain"/>
    <property type="match status" value="1"/>
</dbReference>
<dbReference type="Proteomes" id="UP000011704">
    <property type="component" value="Unassembled WGS sequence"/>
</dbReference>
<dbReference type="AlphaFoldDB" id="M1Z008"/>
<evidence type="ECO:0000313" key="2">
    <source>
        <dbReference type="EMBL" id="CCQ91313.1"/>
    </source>
</evidence>
<dbReference type="InterPro" id="IPR013517">
    <property type="entry name" value="FG-GAP"/>
</dbReference>
<dbReference type="PANTHER" id="PTHR46580:SF4">
    <property type="entry name" value="ATP_GTP-BINDING PROTEIN"/>
    <property type="match status" value="1"/>
</dbReference>
<sequence length="219" mass="23062">MAVTLTFSKLELHFGTGDGRFKRGETYETGSRSSSGVSGDFNDDGLEDILLAVQSSNASSIRIFTGGSGGTFRQSERIAQGLRCLTLAKEDMNGDGLYDLVATSAKGDNLYYIPMGTNGKFGRPVSFSGGGGPVSLAIGDFDGDHHKDVVVANSRSSSFSLITRHPNGAFRFPVRDYVTGGTPLAIVSTDLNNDGLDDVAVASNTEGTVDIFLGRGVMK</sequence>
<protein>
    <recommendedName>
        <fullName evidence="4">FG-GAP repeat protein</fullName>
    </recommendedName>
</protein>
<reference evidence="2 3" key="1">
    <citation type="journal article" date="2013" name="Front. Microbiol.">
        <title>The genome of Nitrospina gracilis illuminates the metabolism and evolution of the major marine nitrite oxidizer.</title>
        <authorList>
            <person name="Luecker S."/>
            <person name="Nowka B."/>
            <person name="Rattei T."/>
            <person name="Spieck E."/>
            <person name="and Daims H."/>
        </authorList>
    </citation>
    <scope>NUCLEOTIDE SEQUENCE [LARGE SCALE GENOMIC DNA]</scope>
    <source>
        <strain evidence="2 3">3/211</strain>
    </source>
</reference>
<evidence type="ECO:0000313" key="3">
    <source>
        <dbReference type="Proteomes" id="UP000011704"/>
    </source>
</evidence>
<dbReference type="Gene3D" id="2.130.10.130">
    <property type="entry name" value="Integrin alpha, N-terminal"/>
    <property type="match status" value="2"/>
</dbReference>
<dbReference type="EMBL" id="CAQJ01000069">
    <property type="protein sequence ID" value="CCQ91313.1"/>
    <property type="molecule type" value="Genomic_DNA"/>
</dbReference>
<dbReference type="STRING" id="1266370.NITGR_620010"/>
<gene>
    <name evidence="2" type="ORF">NITGR_620010</name>
</gene>
<dbReference type="PANTHER" id="PTHR46580">
    <property type="entry name" value="SENSOR KINASE-RELATED"/>
    <property type="match status" value="1"/>
</dbReference>
<keyword evidence="3" id="KW-1185">Reference proteome</keyword>
<dbReference type="InParanoid" id="M1Z008"/>
<evidence type="ECO:0000256" key="1">
    <source>
        <dbReference type="ARBA" id="ARBA00022729"/>
    </source>
</evidence>
<accession>M1Z008</accession>
<dbReference type="InterPro" id="IPR028994">
    <property type="entry name" value="Integrin_alpha_N"/>
</dbReference>
<name>M1Z008_NITG3</name>
<dbReference type="Pfam" id="PF13517">
    <property type="entry name" value="FG-GAP_3"/>
    <property type="match status" value="1"/>
</dbReference>
<comment type="caution">
    <text evidence="2">The sequence shown here is derived from an EMBL/GenBank/DDBJ whole genome shotgun (WGS) entry which is preliminary data.</text>
</comment>
<proteinExistence type="predicted"/>
<dbReference type="HOGENOM" id="CLU_1260348_0_0_0"/>
<evidence type="ECO:0008006" key="4">
    <source>
        <dbReference type="Google" id="ProtNLM"/>
    </source>
</evidence>
<keyword evidence="1" id="KW-0732">Signal</keyword>
<organism evidence="2 3">
    <name type="scientific">Nitrospina gracilis (strain 3/211)</name>
    <dbReference type="NCBI Taxonomy" id="1266370"/>
    <lineage>
        <taxon>Bacteria</taxon>
        <taxon>Pseudomonadati</taxon>
        <taxon>Nitrospinota/Tectimicrobiota group</taxon>
        <taxon>Nitrospinota</taxon>
        <taxon>Nitrospinia</taxon>
        <taxon>Nitrospinales</taxon>
        <taxon>Nitrospinaceae</taxon>
        <taxon>Nitrospina</taxon>
    </lineage>
</organism>